<dbReference type="AlphaFoldDB" id="A0A3E0WWJ9"/>
<evidence type="ECO:0000313" key="2">
    <source>
        <dbReference type="Proteomes" id="UP000256763"/>
    </source>
</evidence>
<protein>
    <submittedName>
        <fullName evidence="1">Uncharacterized protein</fullName>
    </submittedName>
</protein>
<dbReference type="EMBL" id="NFZW01000007">
    <property type="protein sequence ID" value="RFA37374.1"/>
    <property type="molecule type" value="Genomic_DNA"/>
</dbReference>
<reference evidence="2" key="1">
    <citation type="submission" date="2017-05" db="EMBL/GenBank/DDBJ databases">
        <authorList>
            <person name="Sharma S."/>
            <person name="Sidhu C."/>
            <person name="Pinnaka A.K."/>
        </authorList>
    </citation>
    <scope>NUCLEOTIDE SEQUENCE [LARGE SCALE GENOMIC DNA]</scope>
    <source>
        <strain evidence="2">AK93</strain>
    </source>
</reference>
<dbReference type="Proteomes" id="UP000256763">
    <property type="component" value="Unassembled WGS sequence"/>
</dbReference>
<proteinExistence type="predicted"/>
<comment type="caution">
    <text evidence="1">The sequence shown here is derived from an EMBL/GenBank/DDBJ whole genome shotgun (WGS) entry which is preliminary data.</text>
</comment>
<name>A0A3E0WWJ9_9GAMM</name>
<evidence type="ECO:0000313" key="1">
    <source>
        <dbReference type="EMBL" id="RFA37374.1"/>
    </source>
</evidence>
<keyword evidence="2" id="KW-1185">Reference proteome</keyword>
<accession>A0A3E0WWJ9</accession>
<sequence length="205" mass="21962">MLLLLGSFVACSNNQSAEAVATDYVGLDDTCISLILGYQPVLDRRDEGWTKAEQLAALSVPGPTWVEVIERAYAQPSQSAGRVKAAAYRDCVFSRGNVALENTKDVQTIDKDLVCLLVAHGYAQVAVKRDQGVAEAEQIAVARSLFSSLGDLPDTVAEVIEQTVALSLRQIDVAYRHTTASPAEILELAYDACVANSGSGQPFEL</sequence>
<organism evidence="1 2">
    <name type="scientific">Alkalilimnicola ehrlichii</name>
    <dbReference type="NCBI Taxonomy" id="351052"/>
    <lineage>
        <taxon>Bacteria</taxon>
        <taxon>Pseudomonadati</taxon>
        <taxon>Pseudomonadota</taxon>
        <taxon>Gammaproteobacteria</taxon>
        <taxon>Chromatiales</taxon>
        <taxon>Ectothiorhodospiraceae</taxon>
        <taxon>Alkalilimnicola</taxon>
    </lineage>
</organism>
<gene>
    <name evidence="1" type="ORF">CAL65_08705</name>
</gene>